<dbReference type="Proteomes" id="UP000299084">
    <property type="component" value="Unassembled WGS sequence"/>
</dbReference>
<evidence type="ECO:0000259" key="3">
    <source>
        <dbReference type="Pfam" id="PF00534"/>
    </source>
</evidence>
<name>A0A5N4DP11_CAMDR</name>
<dbReference type="GO" id="GO:0004378">
    <property type="term" value="F:GDP-Man:Man(1)GlcNAc(2)-PP-Dol alpha-1,3-mannosyltransferase activity"/>
    <property type="evidence" value="ECO:0007669"/>
    <property type="project" value="InterPro"/>
</dbReference>
<comment type="caution">
    <text evidence="4">The sequence shown here is derived from an EMBL/GenBank/DDBJ whole genome shotgun (WGS) entry which is preliminary data.</text>
</comment>
<dbReference type="InterPro" id="IPR027054">
    <property type="entry name" value="ALG2"/>
</dbReference>
<dbReference type="InterPro" id="IPR001296">
    <property type="entry name" value="Glyco_trans_1"/>
</dbReference>
<dbReference type="SUPFAM" id="SSF53756">
    <property type="entry name" value="UDP-Glycosyltransferase/glycogen phosphorylase"/>
    <property type="match status" value="1"/>
</dbReference>
<evidence type="ECO:0000313" key="4">
    <source>
        <dbReference type="EMBL" id="KAB1272797.1"/>
    </source>
</evidence>
<dbReference type="GO" id="GO:0012505">
    <property type="term" value="C:endomembrane system"/>
    <property type="evidence" value="ECO:0007669"/>
    <property type="project" value="TreeGrafter"/>
</dbReference>
<dbReference type="EMBL" id="JWIN03000010">
    <property type="protein sequence ID" value="KAB1272797.1"/>
    <property type="molecule type" value="Genomic_DNA"/>
</dbReference>
<organism evidence="4 5">
    <name type="scientific">Camelus dromedarius</name>
    <name type="common">Dromedary</name>
    <name type="synonym">Arabian camel</name>
    <dbReference type="NCBI Taxonomy" id="9838"/>
    <lineage>
        <taxon>Eukaryota</taxon>
        <taxon>Metazoa</taxon>
        <taxon>Chordata</taxon>
        <taxon>Craniata</taxon>
        <taxon>Vertebrata</taxon>
        <taxon>Euteleostomi</taxon>
        <taxon>Mammalia</taxon>
        <taxon>Eutheria</taxon>
        <taxon>Laurasiatheria</taxon>
        <taxon>Artiodactyla</taxon>
        <taxon>Tylopoda</taxon>
        <taxon>Camelidae</taxon>
        <taxon>Camelus</taxon>
    </lineage>
</organism>
<keyword evidence="5" id="KW-1185">Reference proteome</keyword>
<sequence length="96" mass="10980">MQQVSSCIPAFKLGRRRLGQIHLIMAVGCDERVLENVQHYEELKEMVQQSVLGQYVTFLRSCSDERKISLFHGCTCVLYTPSNKHFGIVSLEAMDM</sequence>
<reference evidence="4 5" key="1">
    <citation type="journal article" date="2019" name="Mol. Ecol. Resour.">
        <title>Improving Illumina assemblies with Hi-C and long reads: an example with the North African dromedary.</title>
        <authorList>
            <person name="Elbers J.P."/>
            <person name="Rogers M.F."/>
            <person name="Perelman P.L."/>
            <person name="Proskuryakova A.A."/>
            <person name="Serdyukova N.A."/>
            <person name="Johnson W.E."/>
            <person name="Horin P."/>
            <person name="Corander J."/>
            <person name="Murphy D."/>
            <person name="Burger P.A."/>
        </authorList>
    </citation>
    <scope>NUCLEOTIDE SEQUENCE [LARGE SCALE GENOMIC DNA]</scope>
    <source>
        <strain evidence="4">Drom800</strain>
        <tissue evidence="4">Blood</tissue>
    </source>
</reference>
<feature type="domain" description="Glycosyl transferase family 1" evidence="3">
    <location>
        <begin position="7"/>
        <end position="94"/>
    </location>
</feature>
<proteinExistence type="predicted"/>
<dbReference type="Gene3D" id="3.40.50.2000">
    <property type="entry name" value="Glycogen Phosphorylase B"/>
    <property type="match status" value="1"/>
</dbReference>
<evidence type="ECO:0000256" key="1">
    <source>
        <dbReference type="ARBA" id="ARBA00022676"/>
    </source>
</evidence>
<dbReference type="PANTHER" id="PTHR45918">
    <property type="entry name" value="ALPHA-1,3/1,6-MANNOSYLTRANSFERASE ALG2"/>
    <property type="match status" value="1"/>
</dbReference>
<dbReference type="AlphaFoldDB" id="A0A5N4DP11"/>
<gene>
    <name evidence="4" type="ORF">Cadr_000015347</name>
</gene>
<keyword evidence="1" id="KW-0328">Glycosyltransferase</keyword>
<keyword evidence="2" id="KW-0808">Transferase</keyword>
<accession>A0A5N4DP11</accession>
<dbReference type="PANTHER" id="PTHR45918:SF1">
    <property type="entry name" value="ALPHA-1,3_1,6-MANNOSYLTRANSFERASE ALG2"/>
    <property type="match status" value="1"/>
</dbReference>
<dbReference type="Pfam" id="PF00534">
    <property type="entry name" value="Glycos_transf_1"/>
    <property type="match status" value="1"/>
</dbReference>
<protein>
    <recommendedName>
        <fullName evidence="3">Glycosyl transferase family 1 domain-containing protein</fullName>
    </recommendedName>
</protein>
<evidence type="ECO:0000256" key="2">
    <source>
        <dbReference type="ARBA" id="ARBA00022679"/>
    </source>
</evidence>
<evidence type="ECO:0000313" key="5">
    <source>
        <dbReference type="Proteomes" id="UP000299084"/>
    </source>
</evidence>